<evidence type="ECO:0000256" key="4">
    <source>
        <dbReference type="ARBA" id="ARBA00022553"/>
    </source>
</evidence>
<evidence type="ECO:0000313" key="12">
    <source>
        <dbReference type="Proteomes" id="UP000564885"/>
    </source>
</evidence>
<evidence type="ECO:0000259" key="9">
    <source>
        <dbReference type="PROSITE" id="PS50109"/>
    </source>
</evidence>
<evidence type="ECO:0000256" key="2">
    <source>
        <dbReference type="ARBA" id="ARBA00004370"/>
    </source>
</evidence>
<dbReference type="EC" id="2.7.13.3" evidence="3"/>
<dbReference type="InterPro" id="IPR003661">
    <property type="entry name" value="HisK_dim/P_dom"/>
</dbReference>
<keyword evidence="8" id="KW-1133">Transmembrane helix</keyword>
<keyword evidence="8" id="KW-0812">Transmembrane</keyword>
<feature type="domain" description="HAMP" evidence="10">
    <location>
        <begin position="422"/>
        <end position="475"/>
    </location>
</feature>
<feature type="transmembrane region" description="Helical" evidence="8">
    <location>
        <begin position="7"/>
        <end position="29"/>
    </location>
</feature>
<keyword evidence="8" id="KW-0472">Membrane</keyword>
<feature type="coiled-coil region" evidence="7">
    <location>
        <begin position="470"/>
        <end position="504"/>
    </location>
</feature>
<evidence type="ECO:0000256" key="1">
    <source>
        <dbReference type="ARBA" id="ARBA00000085"/>
    </source>
</evidence>
<dbReference type="InterPro" id="IPR003660">
    <property type="entry name" value="HAMP_dom"/>
</dbReference>
<evidence type="ECO:0000313" key="11">
    <source>
        <dbReference type="EMBL" id="NNM73033.1"/>
    </source>
</evidence>
<dbReference type="AlphaFoldDB" id="A0A849IGI7"/>
<dbReference type="SUPFAM" id="SSF158472">
    <property type="entry name" value="HAMP domain-like"/>
    <property type="match status" value="1"/>
</dbReference>
<keyword evidence="12" id="KW-1185">Reference proteome</keyword>
<keyword evidence="5" id="KW-0808">Transferase</keyword>
<gene>
    <name evidence="11" type="ORF">HJG44_11650</name>
</gene>
<feature type="domain" description="Histidine kinase" evidence="9">
    <location>
        <begin position="513"/>
        <end position="745"/>
    </location>
</feature>
<evidence type="ECO:0000256" key="3">
    <source>
        <dbReference type="ARBA" id="ARBA00012438"/>
    </source>
</evidence>
<comment type="catalytic activity">
    <reaction evidence="1">
        <text>ATP + protein L-histidine = ADP + protein N-phospho-L-histidine.</text>
        <dbReference type="EC" id="2.7.13.3"/>
    </reaction>
</comment>
<name>A0A849IGI7_9HYPH</name>
<dbReference type="GO" id="GO:0000155">
    <property type="term" value="F:phosphorelay sensor kinase activity"/>
    <property type="evidence" value="ECO:0007669"/>
    <property type="project" value="InterPro"/>
</dbReference>
<keyword evidence="7" id="KW-0175">Coiled coil</keyword>
<dbReference type="SUPFAM" id="SSF47384">
    <property type="entry name" value="Homodimeric domain of signal transducing histidine kinase"/>
    <property type="match status" value="1"/>
</dbReference>
<dbReference type="Pfam" id="PF00672">
    <property type="entry name" value="HAMP"/>
    <property type="match status" value="1"/>
</dbReference>
<sequence>MRIRYKVALVGIIPITVAAAIALIAWLLLDQAERARGGAALAGAAFRDLVEVVNAKESYIRGQPAERERQAVRFDGAAGRARTLLEELDGYFGTETQRSTAGDVSQTLESYAREMGQLRALTEESDRKVAELNARTASLVILTDRARTRQHVSNTDIIASITAGDRRLRQARDIVSVAHDLRAAALEGRLVAAGEPKGAGDTSLLAEARIRNAAERLAEALRAAGNTRAADQLRETVTGAAGRDGAREFDDWLDRLIKVNATEERALHDEVTQLLTYAVQAAETEQATQNIAIEMLELERLTTNALAIRDADAVARMVGESRLLERTMSVLPISPLIQTEMMDAMTQWQERLSATGESLREQNEILSRMAATASVMTARASSLYEMLASNADRIGHLVRTTLVIGAAIGLLLGSLTAYVVARSITRPLRNLQHRMIGLAANPAGSLIPEADRRDELGAMARAANVFVTELSRRERDLRSAKERADAALAELRDAQQSLIQAEKLASLGQLVAGVAHEINTPVGVAMTTSTALESEVEALRQKLETGRLMKSDMTRTVERLSEGARLTFVNLNRAADLVYSFKQIAADQASGERRRFELKGWLHELLTSLGPMLRRAGHEMRVECPDDITLDSYPGALVQVITNLISNARDHAFPDGRTGHLALLVTRLRGGWVRIEFSDDGVGIAPEHMPKVFDPFYTTGRDRGSTGLGLHIIYNLVTGTLGGRIDMTSRCGVGTRVRIEIPADLGSVGAEGAKPDGVAEHTT</sequence>
<dbReference type="InterPro" id="IPR036097">
    <property type="entry name" value="HisK_dim/P_sf"/>
</dbReference>
<dbReference type="SMART" id="SM00388">
    <property type="entry name" value="HisKA"/>
    <property type="match status" value="1"/>
</dbReference>
<dbReference type="Gene3D" id="6.10.340.10">
    <property type="match status" value="1"/>
</dbReference>
<dbReference type="CDD" id="cd00082">
    <property type="entry name" value="HisKA"/>
    <property type="match status" value="1"/>
</dbReference>
<dbReference type="Gene3D" id="3.30.565.10">
    <property type="entry name" value="Histidine kinase-like ATPase, C-terminal domain"/>
    <property type="match status" value="1"/>
</dbReference>
<dbReference type="PROSITE" id="PS50109">
    <property type="entry name" value="HIS_KIN"/>
    <property type="match status" value="1"/>
</dbReference>
<evidence type="ECO:0000256" key="6">
    <source>
        <dbReference type="ARBA" id="ARBA00022777"/>
    </source>
</evidence>
<dbReference type="Proteomes" id="UP000564885">
    <property type="component" value="Unassembled WGS sequence"/>
</dbReference>
<dbReference type="CDD" id="cd00075">
    <property type="entry name" value="HATPase"/>
    <property type="match status" value="1"/>
</dbReference>
<proteinExistence type="predicted"/>
<dbReference type="InterPro" id="IPR004358">
    <property type="entry name" value="Sig_transdc_His_kin-like_C"/>
</dbReference>
<dbReference type="SMART" id="SM00387">
    <property type="entry name" value="HATPase_c"/>
    <property type="match status" value="1"/>
</dbReference>
<dbReference type="PRINTS" id="PR00344">
    <property type="entry name" value="BCTRLSENSOR"/>
</dbReference>
<dbReference type="Pfam" id="PF02518">
    <property type="entry name" value="HATPase_c"/>
    <property type="match status" value="1"/>
</dbReference>
<dbReference type="GO" id="GO:0016020">
    <property type="term" value="C:membrane"/>
    <property type="evidence" value="ECO:0007669"/>
    <property type="project" value="UniProtKB-SubCell"/>
</dbReference>
<dbReference type="EMBL" id="JABEPP010000003">
    <property type="protein sequence ID" value="NNM73033.1"/>
    <property type="molecule type" value="Genomic_DNA"/>
</dbReference>
<dbReference type="SUPFAM" id="SSF55874">
    <property type="entry name" value="ATPase domain of HSP90 chaperone/DNA topoisomerase II/histidine kinase"/>
    <property type="match status" value="1"/>
</dbReference>
<dbReference type="PANTHER" id="PTHR43065:SF42">
    <property type="entry name" value="TWO-COMPONENT SENSOR PPRA"/>
    <property type="match status" value="1"/>
</dbReference>
<dbReference type="InterPro" id="IPR003594">
    <property type="entry name" value="HATPase_dom"/>
</dbReference>
<evidence type="ECO:0000256" key="7">
    <source>
        <dbReference type="SAM" id="Coils"/>
    </source>
</evidence>
<evidence type="ECO:0000259" key="10">
    <source>
        <dbReference type="PROSITE" id="PS50885"/>
    </source>
</evidence>
<dbReference type="InterPro" id="IPR005467">
    <property type="entry name" value="His_kinase_dom"/>
</dbReference>
<protein>
    <recommendedName>
        <fullName evidence="3">histidine kinase</fullName>
        <ecNumber evidence="3">2.7.13.3</ecNumber>
    </recommendedName>
</protein>
<reference evidence="11 12" key="1">
    <citation type="submission" date="2020-04" db="EMBL/GenBank/DDBJ databases">
        <title>Enterovirga sp. isolate from soil.</title>
        <authorList>
            <person name="Chea S."/>
            <person name="Kim D.-U."/>
        </authorList>
    </citation>
    <scope>NUCLEOTIDE SEQUENCE [LARGE SCALE GENOMIC DNA]</scope>
    <source>
        <strain evidence="11 12">DB1703</strain>
    </source>
</reference>
<dbReference type="Gene3D" id="1.10.287.130">
    <property type="match status" value="1"/>
</dbReference>
<dbReference type="SMART" id="SM00304">
    <property type="entry name" value="HAMP"/>
    <property type="match status" value="1"/>
</dbReference>
<evidence type="ECO:0000256" key="8">
    <source>
        <dbReference type="SAM" id="Phobius"/>
    </source>
</evidence>
<dbReference type="PANTHER" id="PTHR43065">
    <property type="entry name" value="SENSOR HISTIDINE KINASE"/>
    <property type="match status" value="1"/>
</dbReference>
<dbReference type="PROSITE" id="PS50885">
    <property type="entry name" value="HAMP"/>
    <property type="match status" value="1"/>
</dbReference>
<organism evidence="11 12">
    <name type="scientific">Enterovirga aerilata</name>
    <dbReference type="NCBI Taxonomy" id="2730920"/>
    <lineage>
        <taxon>Bacteria</taxon>
        <taxon>Pseudomonadati</taxon>
        <taxon>Pseudomonadota</taxon>
        <taxon>Alphaproteobacteria</taxon>
        <taxon>Hyphomicrobiales</taxon>
        <taxon>Methylobacteriaceae</taxon>
        <taxon>Enterovirga</taxon>
    </lineage>
</organism>
<keyword evidence="4" id="KW-0597">Phosphoprotein</keyword>
<accession>A0A849IGI7</accession>
<dbReference type="RefSeq" id="WP_171218534.1">
    <property type="nucleotide sequence ID" value="NZ_JABEPP010000003.1"/>
</dbReference>
<comment type="subcellular location">
    <subcellularLocation>
        <location evidence="2">Membrane</location>
    </subcellularLocation>
</comment>
<dbReference type="InterPro" id="IPR036890">
    <property type="entry name" value="HATPase_C_sf"/>
</dbReference>
<comment type="caution">
    <text evidence="11">The sequence shown here is derived from an EMBL/GenBank/DDBJ whole genome shotgun (WGS) entry which is preliminary data.</text>
</comment>
<evidence type="ECO:0000256" key="5">
    <source>
        <dbReference type="ARBA" id="ARBA00022679"/>
    </source>
</evidence>
<keyword evidence="6 11" id="KW-0418">Kinase</keyword>